<dbReference type="InterPro" id="IPR002550">
    <property type="entry name" value="CNNM"/>
</dbReference>
<dbReference type="KEGG" id="cmq:B840_06080"/>
<feature type="transmembrane region" description="Helical" evidence="9">
    <location>
        <begin position="126"/>
        <end position="147"/>
    </location>
</feature>
<evidence type="ECO:0000256" key="6">
    <source>
        <dbReference type="ARBA" id="ARBA00023136"/>
    </source>
</evidence>
<feature type="transmembrane region" description="Helical" evidence="9">
    <location>
        <begin position="99"/>
        <end position="119"/>
    </location>
</feature>
<evidence type="ECO:0000313" key="13">
    <source>
        <dbReference type="Proteomes" id="UP000031928"/>
    </source>
</evidence>
<feature type="domain" description="CNNM transmembrane" evidence="11">
    <location>
        <begin position="1"/>
        <end position="202"/>
    </location>
</feature>
<keyword evidence="2" id="KW-1003">Cell membrane</keyword>
<evidence type="ECO:0008006" key="14">
    <source>
        <dbReference type="Google" id="ProtNLM"/>
    </source>
</evidence>
<dbReference type="PANTHER" id="PTHR43099">
    <property type="entry name" value="UPF0053 PROTEIN YRKA"/>
    <property type="match status" value="1"/>
</dbReference>
<dbReference type="PANTHER" id="PTHR43099:SF5">
    <property type="entry name" value="HLYC_CORC FAMILY TRANSPORTER"/>
    <property type="match status" value="1"/>
</dbReference>
<evidence type="ECO:0000256" key="4">
    <source>
        <dbReference type="ARBA" id="ARBA00022737"/>
    </source>
</evidence>
<dbReference type="EMBL" id="CP007790">
    <property type="protein sequence ID" value="AJK68824.1"/>
    <property type="molecule type" value="Genomic_DNA"/>
</dbReference>
<gene>
    <name evidence="12" type="ORF">B840_06080</name>
</gene>
<keyword evidence="7" id="KW-0129">CBS domain</keyword>
<feature type="transmembrane region" description="Helical" evidence="9">
    <location>
        <begin position="6"/>
        <end position="28"/>
    </location>
</feature>
<keyword evidence="4" id="KW-0677">Repeat</keyword>
<evidence type="ECO:0000256" key="3">
    <source>
        <dbReference type="ARBA" id="ARBA00022692"/>
    </source>
</evidence>
<dbReference type="SUPFAM" id="SSF54631">
    <property type="entry name" value="CBS-domain pair"/>
    <property type="match status" value="1"/>
</dbReference>
<evidence type="ECO:0000256" key="7">
    <source>
        <dbReference type="PROSITE-ProRule" id="PRU00703"/>
    </source>
</evidence>
<evidence type="ECO:0000256" key="9">
    <source>
        <dbReference type="SAM" id="Phobius"/>
    </source>
</evidence>
<proteinExistence type="predicted"/>
<keyword evidence="6 8" id="KW-0472">Membrane</keyword>
<evidence type="ECO:0000256" key="8">
    <source>
        <dbReference type="PROSITE-ProRule" id="PRU01193"/>
    </source>
</evidence>
<name>A0A0B6TRE1_9CORY</name>
<accession>A0A0B6TRE1</accession>
<keyword evidence="13" id="KW-1185">Reference proteome</keyword>
<dbReference type="HOGENOM" id="CLU_015237_4_0_11"/>
<feature type="domain" description="CBS" evidence="10">
    <location>
        <begin position="221"/>
        <end position="282"/>
    </location>
</feature>
<organism evidence="12 13">
    <name type="scientific">Corynebacterium marinum DSM 44953</name>
    <dbReference type="NCBI Taxonomy" id="1224162"/>
    <lineage>
        <taxon>Bacteria</taxon>
        <taxon>Bacillati</taxon>
        <taxon>Actinomycetota</taxon>
        <taxon>Actinomycetes</taxon>
        <taxon>Mycobacteriales</taxon>
        <taxon>Corynebacteriaceae</taxon>
        <taxon>Corynebacterium</taxon>
    </lineage>
</organism>
<feature type="transmembrane region" description="Helical" evidence="9">
    <location>
        <begin position="49"/>
        <end position="74"/>
    </location>
</feature>
<dbReference type="OrthoDB" id="110231at2"/>
<dbReference type="Pfam" id="PF00571">
    <property type="entry name" value="CBS"/>
    <property type="match status" value="2"/>
</dbReference>
<dbReference type="InterPro" id="IPR046342">
    <property type="entry name" value="CBS_dom_sf"/>
</dbReference>
<dbReference type="PROSITE" id="PS51371">
    <property type="entry name" value="CBS"/>
    <property type="match status" value="2"/>
</dbReference>
<keyword evidence="5 8" id="KW-1133">Transmembrane helix</keyword>
<protein>
    <recommendedName>
        <fullName evidence="14">HlyC/CorC family transporter</fullName>
    </recommendedName>
</protein>
<feature type="domain" description="CBS" evidence="10">
    <location>
        <begin position="287"/>
        <end position="350"/>
    </location>
</feature>
<keyword evidence="3 8" id="KW-0812">Transmembrane</keyword>
<evidence type="ECO:0000259" key="10">
    <source>
        <dbReference type="PROSITE" id="PS51371"/>
    </source>
</evidence>
<evidence type="ECO:0000256" key="5">
    <source>
        <dbReference type="ARBA" id="ARBA00022989"/>
    </source>
</evidence>
<evidence type="ECO:0000256" key="2">
    <source>
        <dbReference type="ARBA" id="ARBA00022475"/>
    </source>
</evidence>
<dbReference type="AlphaFoldDB" id="A0A0B6TRE1"/>
<evidence type="ECO:0000259" key="11">
    <source>
        <dbReference type="PROSITE" id="PS51846"/>
    </source>
</evidence>
<dbReference type="Proteomes" id="UP000031928">
    <property type="component" value="Chromosome"/>
</dbReference>
<evidence type="ECO:0000313" key="12">
    <source>
        <dbReference type="EMBL" id="AJK68824.1"/>
    </source>
</evidence>
<dbReference type="Pfam" id="PF01595">
    <property type="entry name" value="CNNM"/>
    <property type="match status" value="1"/>
</dbReference>
<dbReference type="PROSITE" id="PS51846">
    <property type="entry name" value="CNNM"/>
    <property type="match status" value="1"/>
</dbReference>
<dbReference type="STRING" id="1224162.B840_06080"/>
<dbReference type="Gene3D" id="3.10.580.10">
    <property type="entry name" value="CBS-domain"/>
    <property type="match status" value="1"/>
</dbReference>
<reference evidence="12 13" key="1">
    <citation type="submission" date="2014-05" db="EMBL/GenBank/DDBJ databases">
        <title>Complete genome sequence of Corynebacterium marinum DSM 44953.</title>
        <authorList>
            <person name="Schaffert L."/>
            <person name="Albersmeier A."/>
            <person name="Kalinowski J."/>
            <person name="Ruckert C."/>
        </authorList>
    </citation>
    <scope>NUCLEOTIDE SEQUENCE [LARGE SCALE GENOMIC DNA]</scope>
    <source>
        <strain evidence="12 13">DSM 44953</strain>
    </source>
</reference>
<sequence length="350" mass="38962">MNVFSTIVMVVALLAANAFFVASEFALISSRKDRIESLIAQGKKGARKVLYATEHLSIMLAGAQFGITIASLILGKVAEPAIAHFLEEPFLALGVPPDLLHPLSFVIALGFITFLHILFGEMVPKNIAIAGPETLAMWLTPAMIWWVRITRPLIEFMNWVARITLRAFGIEQKDELDSSVDEAQLAFMIKESREEGFLDAEETLRLSKALRSEKRSLTEVMIPLEKVRTLDFGRRGPTLGDLEEAVVETGYSRFPVTGTDGSFLGYIHVKDVLDRLATAVPEEHIPRTELRPLTIVDGSGTMDEALRKLHRRSAHMAQVRDRGELIGVITLEDLIEEYVGTVNDWTHEDA</sequence>
<dbReference type="CDD" id="cd04590">
    <property type="entry name" value="CBS_pair_CorC_HlyC_assoc"/>
    <property type="match status" value="1"/>
</dbReference>
<comment type="subcellular location">
    <subcellularLocation>
        <location evidence="1">Cell membrane</location>
        <topology evidence="1">Multi-pass membrane protein</topology>
    </subcellularLocation>
</comment>
<dbReference type="InterPro" id="IPR051676">
    <property type="entry name" value="UPF0053_domain"/>
</dbReference>
<dbReference type="InterPro" id="IPR044751">
    <property type="entry name" value="Ion_transp-like_CBS"/>
</dbReference>
<evidence type="ECO:0000256" key="1">
    <source>
        <dbReference type="ARBA" id="ARBA00004651"/>
    </source>
</evidence>
<dbReference type="InterPro" id="IPR000644">
    <property type="entry name" value="CBS_dom"/>
</dbReference>
<dbReference type="GO" id="GO:0005886">
    <property type="term" value="C:plasma membrane"/>
    <property type="evidence" value="ECO:0007669"/>
    <property type="project" value="UniProtKB-SubCell"/>
</dbReference>